<dbReference type="EMBL" id="QNRY01000028">
    <property type="protein sequence ID" value="RBP60960.1"/>
    <property type="molecule type" value="Genomic_DNA"/>
</dbReference>
<keyword evidence="2" id="KW-1185">Reference proteome</keyword>
<evidence type="ECO:0000313" key="1">
    <source>
        <dbReference type="EMBL" id="RBP60960.1"/>
    </source>
</evidence>
<protein>
    <submittedName>
        <fullName evidence="1">Uncharacterized protein</fullName>
    </submittedName>
</protein>
<organism evidence="1 2">
    <name type="scientific">Brenneria salicis ATCC 15712 = DSM 30166</name>
    <dbReference type="NCBI Taxonomy" id="714314"/>
    <lineage>
        <taxon>Bacteria</taxon>
        <taxon>Pseudomonadati</taxon>
        <taxon>Pseudomonadota</taxon>
        <taxon>Gammaproteobacteria</taxon>
        <taxon>Enterobacterales</taxon>
        <taxon>Pectobacteriaceae</taxon>
        <taxon>Brenneria</taxon>
    </lineage>
</organism>
<dbReference type="AlphaFoldDB" id="A0A366I1Y1"/>
<proteinExistence type="predicted"/>
<gene>
    <name evidence="1" type="ORF">DES54_12812</name>
</gene>
<evidence type="ECO:0000313" key="2">
    <source>
        <dbReference type="Proteomes" id="UP000253046"/>
    </source>
</evidence>
<reference evidence="1 2" key="1">
    <citation type="submission" date="2018-06" db="EMBL/GenBank/DDBJ databases">
        <title>Genomic Encyclopedia of Type Strains, Phase IV (KMG-IV): sequencing the most valuable type-strain genomes for metagenomic binning, comparative biology and taxonomic classification.</title>
        <authorList>
            <person name="Goeker M."/>
        </authorList>
    </citation>
    <scope>NUCLEOTIDE SEQUENCE [LARGE SCALE GENOMIC DNA]</scope>
    <source>
        <strain evidence="1 2">DSM 30166</strain>
    </source>
</reference>
<dbReference type="Proteomes" id="UP000253046">
    <property type="component" value="Unassembled WGS sequence"/>
</dbReference>
<dbReference type="Gene3D" id="3.40.50.450">
    <property type="match status" value="1"/>
</dbReference>
<sequence>MTTVFVAGSITIKKLDPLIVERLKKIVDQKFSVVVGDANGVDSSVQQELLQMGCHTTTVFSSSPKPRNNLGAWPVNVVKTDHARGTRAFFTAKDIQMAEKADFGLMVWDAKSTGTLSNVVELLMRKKNSVVFVNKEKKFVVIKLPEHLEELVQCMSASDFAKADEKIKLTEKIHFLKNQQIKMFA</sequence>
<name>A0A366I1Y1_9GAMM</name>
<accession>A0A366I1Y1</accession>
<comment type="caution">
    <text evidence="1">The sequence shown here is derived from an EMBL/GenBank/DDBJ whole genome shotgun (WGS) entry which is preliminary data.</text>
</comment>
<dbReference type="RefSeq" id="WP_113867763.1">
    <property type="nucleotide sequence ID" value="NZ_AGJP01000001.1"/>
</dbReference>
<dbReference type="OrthoDB" id="9788479at2"/>